<name>A0A2S5TFW0_9GAMM</name>
<gene>
    <name evidence="2" type="ORF">C3942_10565</name>
</gene>
<feature type="domain" description="FecR protein" evidence="1">
    <location>
        <begin position="79"/>
        <end position="169"/>
    </location>
</feature>
<dbReference type="Pfam" id="PF04773">
    <property type="entry name" value="FecR"/>
    <property type="match status" value="1"/>
</dbReference>
<dbReference type="RefSeq" id="WP_104230354.1">
    <property type="nucleotide sequence ID" value="NZ_PSNW01000005.1"/>
</dbReference>
<dbReference type="EMBL" id="PSNW01000005">
    <property type="protein sequence ID" value="PPE73839.1"/>
    <property type="molecule type" value="Genomic_DNA"/>
</dbReference>
<evidence type="ECO:0000313" key="3">
    <source>
        <dbReference type="Proteomes" id="UP000238220"/>
    </source>
</evidence>
<dbReference type="Proteomes" id="UP000238220">
    <property type="component" value="Unassembled WGS sequence"/>
</dbReference>
<accession>A0A2S5TFW0</accession>
<dbReference type="InterPro" id="IPR006860">
    <property type="entry name" value="FecR"/>
</dbReference>
<comment type="caution">
    <text evidence="2">The sequence shown here is derived from an EMBL/GenBank/DDBJ whole genome shotgun (WGS) entry which is preliminary data.</text>
</comment>
<evidence type="ECO:0000313" key="2">
    <source>
        <dbReference type="EMBL" id="PPE73839.1"/>
    </source>
</evidence>
<proteinExistence type="predicted"/>
<dbReference type="AlphaFoldDB" id="A0A2S5TFW0"/>
<dbReference type="InterPro" id="IPR006311">
    <property type="entry name" value="TAT_signal"/>
</dbReference>
<dbReference type="PROSITE" id="PS51318">
    <property type="entry name" value="TAT"/>
    <property type="match status" value="1"/>
</dbReference>
<evidence type="ECO:0000259" key="1">
    <source>
        <dbReference type="Pfam" id="PF04773"/>
    </source>
</evidence>
<dbReference type="OrthoDB" id="369729at2"/>
<reference evidence="2 3" key="1">
    <citation type="submission" date="2018-02" db="EMBL/GenBank/DDBJ databases">
        <title>Genome sequencing of Solimonas sp. HR-BB.</title>
        <authorList>
            <person name="Lee Y."/>
            <person name="Jeon C.O."/>
        </authorList>
    </citation>
    <scope>NUCLEOTIDE SEQUENCE [LARGE SCALE GENOMIC DNA]</scope>
    <source>
        <strain evidence="2 3">HR-BB</strain>
    </source>
</reference>
<sequence length="244" mass="26675">MKPQADDEADDSRREFLLQALSLGLLAGGSGWQTQALAGVLGELPGKLPQGRSIFSMQGEVLVNGRPASRDTPIGPEDHVKTGKGASLVAVVGQDALILRGDSELKLDAGRAARQFFRLVSGAMLTVFGRRERELSVYTPTATIGIRGTGVYFEADPEKTYVCTCYGRVQIEAGDDPAVREEIVARHHDAPRYVLAKPQNGRRIVPASFQWHTDLELMTLEALVGREVPFKLEAGQYKGPRREY</sequence>
<protein>
    <recommendedName>
        <fullName evidence="1">FecR protein domain-containing protein</fullName>
    </recommendedName>
</protein>
<organism evidence="2 3">
    <name type="scientific">Solimonas fluminis</name>
    <dbReference type="NCBI Taxonomy" id="2086571"/>
    <lineage>
        <taxon>Bacteria</taxon>
        <taxon>Pseudomonadati</taxon>
        <taxon>Pseudomonadota</taxon>
        <taxon>Gammaproteobacteria</taxon>
        <taxon>Nevskiales</taxon>
        <taxon>Nevskiaceae</taxon>
        <taxon>Solimonas</taxon>
    </lineage>
</organism>
<keyword evidence="3" id="KW-1185">Reference proteome</keyword>